<dbReference type="SUPFAM" id="SSF51735">
    <property type="entry name" value="NAD(P)-binding Rossmann-fold domains"/>
    <property type="match status" value="1"/>
</dbReference>
<evidence type="ECO:0000313" key="2">
    <source>
        <dbReference type="EMBL" id="KAJ4177879.1"/>
    </source>
</evidence>
<dbReference type="Gene3D" id="3.40.50.720">
    <property type="entry name" value="NAD(P)-binding Rossmann-like Domain"/>
    <property type="match status" value="1"/>
</dbReference>
<dbReference type="Gene3D" id="3.90.25.10">
    <property type="entry name" value="UDP-galactose 4-epimerase, domain 1"/>
    <property type="match status" value="1"/>
</dbReference>
<reference evidence="2" key="1">
    <citation type="submission" date="2022-09" db="EMBL/GenBank/DDBJ databases">
        <title>Fusarium specimens isolated from Avocado Roots.</title>
        <authorList>
            <person name="Stajich J."/>
            <person name="Roper C."/>
            <person name="Heimlech-Rivalta G."/>
        </authorList>
    </citation>
    <scope>NUCLEOTIDE SEQUENCE</scope>
    <source>
        <strain evidence="2">A02</strain>
    </source>
</reference>
<dbReference type="EMBL" id="JAOQAV010000088">
    <property type="protein sequence ID" value="KAJ4177879.1"/>
    <property type="molecule type" value="Genomic_DNA"/>
</dbReference>
<dbReference type="InterPro" id="IPR008030">
    <property type="entry name" value="NmrA-like"/>
</dbReference>
<evidence type="ECO:0000259" key="1">
    <source>
        <dbReference type="Pfam" id="PF05368"/>
    </source>
</evidence>
<accession>A0A9W8UST4</accession>
<proteinExistence type="predicted"/>
<gene>
    <name evidence="2" type="ORF">NW755_013568</name>
</gene>
<dbReference type="InterPro" id="IPR036291">
    <property type="entry name" value="NAD(P)-bd_dom_sf"/>
</dbReference>
<keyword evidence="3" id="KW-1185">Reference proteome</keyword>
<feature type="non-terminal residue" evidence="2">
    <location>
        <position position="1"/>
    </location>
</feature>
<dbReference type="AlphaFoldDB" id="A0A9W8UST4"/>
<organism evidence="2 3">
    <name type="scientific">Fusarium falciforme</name>
    <dbReference type="NCBI Taxonomy" id="195108"/>
    <lineage>
        <taxon>Eukaryota</taxon>
        <taxon>Fungi</taxon>
        <taxon>Dikarya</taxon>
        <taxon>Ascomycota</taxon>
        <taxon>Pezizomycotina</taxon>
        <taxon>Sordariomycetes</taxon>
        <taxon>Hypocreomycetidae</taxon>
        <taxon>Hypocreales</taxon>
        <taxon>Nectriaceae</taxon>
        <taxon>Fusarium</taxon>
        <taxon>Fusarium solani species complex</taxon>
    </lineage>
</organism>
<protein>
    <recommendedName>
        <fullName evidence="1">NmrA-like domain-containing protein</fullName>
    </recommendedName>
</protein>
<dbReference type="Proteomes" id="UP001152087">
    <property type="component" value="Unassembled WGS sequence"/>
</dbReference>
<sequence>KADALLPSAGDAGANAGTVVKAVLEHPEKTKGKIVPVGAEHIPVTTALEAWEKVTGKSAIYGEVSDAHFEKTFGPRRTEMVNQLRFSEQFPQWNALFPERTATIDQIIGNEGGLGSIKKRAGLEQLISGYEWKQGSI</sequence>
<feature type="domain" description="NmrA-like" evidence="1">
    <location>
        <begin position="15"/>
        <end position="94"/>
    </location>
</feature>
<comment type="caution">
    <text evidence="2">The sequence shown here is derived from an EMBL/GenBank/DDBJ whole genome shotgun (WGS) entry which is preliminary data.</text>
</comment>
<name>A0A9W8UST4_9HYPO</name>
<evidence type="ECO:0000313" key="3">
    <source>
        <dbReference type="Proteomes" id="UP001152087"/>
    </source>
</evidence>
<dbReference type="Pfam" id="PF05368">
    <property type="entry name" value="NmrA"/>
    <property type="match status" value="1"/>
</dbReference>